<dbReference type="STRING" id="1798531.A2392_00975"/>
<evidence type="ECO:0008006" key="5">
    <source>
        <dbReference type="Google" id="ProtNLM"/>
    </source>
</evidence>
<keyword evidence="2" id="KW-0732">Signal</keyword>
<protein>
    <recommendedName>
        <fullName evidence="5">Fibronectin type-III domain-containing protein</fullName>
    </recommendedName>
</protein>
<feature type="compositionally biased region" description="Acidic residues" evidence="1">
    <location>
        <begin position="102"/>
        <end position="115"/>
    </location>
</feature>
<feature type="chain" id="PRO_5009524364" description="Fibronectin type-III domain-containing protein" evidence="2">
    <location>
        <begin position="25"/>
        <end position="233"/>
    </location>
</feature>
<gene>
    <name evidence="3" type="ORF">A2392_00975</name>
</gene>
<evidence type="ECO:0000313" key="4">
    <source>
        <dbReference type="Proteomes" id="UP000177395"/>
    </source>
</evidence>
<sequence length="233" mass="26318">MKRMIMTLGLLSLAIFAIAPAAEAANYYYPTTDYQYQTTYNPSYSYTSTYGYGNAMTQEQLISYLRTLIAQLQAQLAARPGYNYYGGTYDHNYVIGDPRSSDDDDDDNNDGDEPEVETRSATDIQEDEAALRGRVDMNDFEDGEVFFVYGTDDDQVDDVADDYDTYSDIDTDGDDLSKIRVDSSLDDSDSYEERVTGLDNDTRYYFAICVGYEDEDEDDVLTCDSADDFTTDN</sequence>
<proteinExistence type="predicted"/>
<organism evidence="3 4">
    <name type="scientific">Candidatus Kaiserbacteria bacterium RIFOXYB1_FULL_46_14</name>
    <dbReference type="NCBI Taxonomy" id="1798531"/>
    <lineage>
        <taxon>Bacteria</taxon>
        <taxon>Candidatus Kaiseribacteriota</taxon>
    </lineage>
</organism>
<evidence type="ECO:0000256" key="1">
    <source>
        <dbReference type="SAM" id="MobiDB-lite"/>
    </source>
</evidence>
<feature type="region of interest" description="Disordered" evidence="1">
    <location>
        <begin position="95"/>
        <end position="124"/>
    </location>
</feature>
<feature type="signal peptide" evidence="2">
    <location>
        <begin position="1"/>
        <end position="24"/>
    </location>
</feature>
<dbReference type="EMBL" id="MFMS01000002">
    <property type="protein sequence ID" value="OGG86024.1"/>
    <property type="molecule type" value="Genomic_DNA"/>
</dbReference>
<accession>A0A1F6FJJ2</accession>
<reference evidence="3 4" key="1">
    <citation type="journal article" date="2016" name="Nat. Commun.">
        <title>Thousands of microbial genomes shed light on interconnected biogeochemical processes in an aquifer system.</title>
        <authorList>
            <person name="Anantharaman K."/>
            <person name="Brown C.T."/>
            <person name="Hug L.A."/>
            <person name="Sharon I."/>
            <person name="Castelle C.J."/>
            <person name="Probst A.J."/>
            <person name="Thomas B.C."/>
            <person name="Singh A."/>
            <person name="Wilkins M.J."/>
            <person name="Karaoz U."/>
            <person name="Brodie E.L."/>
            <person name="Williams K.H."/>
            <person name="Hubbard S.S."/>
            <person name="Banfield J.F."/>
        </authorList>
    </citation>
    <scope>NUCLEOTIDE SEQUENCE [LARGE SCALE GENOMIC DNA]</scope>
</reference>
<evidence type="ECO:0000313" key="3">
    <source>
        <dbReference type="EMBL" id="OGG86024.1"/>
    </source>
</evidence>
<dbReference type="Proteomes" id="UP000177395">
    <property type="component" value="Unassembled WGS sequence"/>
</dbReference>
<dbReference type="AlphaFoldDB" id="A0A1F6FJJ2"/>
<evidence type="ECO:0000256" key="2">
    <source>
        <dbReference type="SAM" id="SignalP"/>
    </source>
</evidence>
<comment type="caution">
    <text evidence="3">The sequence shown here is derived from an EMBL/GenBank/DDBJ whole genome shotgun (WGS) entry which is preliminary data.</text>
</comment>
<name>A0A1F6FJJ2_9BACT</name>